<evidence type="ECO:0000256" key="1">
    <source>
        <dbReference type="SAM" id="Phobius"/>
    </source>
</evidence>
<name>A0A5B7SR48_9FLAO</name>
<gene>
    <name evidence="2" type="ORF">FGM00_13585</name>
</gene>
<evidence type="ECO:0000313" key="3">
    <source>
        <dbReference type="Proteomes" id="UP000310017"/>
    </source>
</evidence>
<organism evidence="2 3">
    <name type="scientific">Aggregatimonas sangjinii</name>
    <dbReference type="NCBI Taxonomy" id="2583587"/>
    <lineage>
        <taxon>Bacteria</taxon>
        <taxon>Pseudomonadati</taxon>
        <taxon>Bacteroidota</taxon>
        <taxon>Flavobacteriia</taxon>
        <taxon>Flavobacteriales</taxon>
        <taxon>Flavobacteriaceae</taxon>
        <taxon>Aggregatimonas</taxon>
    </lineage>
</organism>
<accession>A0A5B7SR48</accession>
<feature type="transmembrane region" description="Helical" evidence="1">
    <location>
        <begin position="21"/>
        <end position="37"/>
    </location>
</feature>
<proteinExistence type="predicted"/>
<keyword evidence="1" id="KW-0812">Transmembrane</keyword>
<reference evidence="2 3" key="1">
    <citation type="submission" date="2019-05" db="EMBL/GenBank/DDBJ databases">
        <title>Genome sequencing of F202Z8.</title>
        <authorList>
            <person name="Kwon Y.M."/>
        </authorList>
    </citation>
    <scope>NUCLEOTIDE SEQUENCE [LARGE SCALE GENOMIC DNA]</scope>
    <source>
        <strain evidence="2 3">F202Z8</strain>
    </source>
</reference>
<sequence length="75" mass="8870">MFSNERRYYSAAIIRLVKRRISMLLIAFMLGLSNVILEESRMVNDTREHIEQQEITPEDKLDDTLSYWSEDLGAF</sequence>
<protein>
    <submittedName>
        <fullName evidence="2">Uncharacterized protein</fullName>
    </submittedName>
</protein>
<keyword evidence="1" id="KW-1133">Transmembrane helix</keyword>
<dbReference type="Proteomes" id="UP000310017">
    <property type="component" value="Chromosome"/>
</dbReference>
<dbReference type="AlphaFoldDB" id="A0A5B7SR48"/>
<dbReference type="KEGG" id="asag:FGM00_13585"/>
<dbReference type="EMBL" id="CP040710">
    <property type="protein sequence ID" value="QCX01096.1"/>
    <property type="molecule type" value="Genomic_DNA"/>
</dbReference>
<evidence type="ECO:0000313" key="2">
    <source>
        <dbReference type="EMBL" id="QCX01096.1"/>
    </source>
</evidence>
<keyword evidence="1" id="KW-0472">Membrane</keyword>
<dbReference type="OrthoDB" id="1179657at2"/>
<keyword evidence="3" id="KW-1185">Reference proteome</keyword>
<dbReference type="RefSeq" id="WP_138853435.1">
    <property type="nucleotide sequence ID" value="NZ_CP040710.1"/>
</dbReference>